<dbReference type="PANTHER" id="PTHR43547">
    <property type="entry name" value="TWO-COMPONENT HISTIDINE KINASE"/>
    <property type="match status" value="1"/>
</dbReference>
<dbReference type="Pfam" id="PF02518">
    <property type="entry name" value="HATPase_c"/>
    <property type="match status" value="1"/>
</dbReference>
<dbReference type="PROSITE" id="PS50109">
    <property type="entry name" value="HIS_KIN"/>
    <property type="match status" value="1"/>
</dbReference>
<dbReference type="InterPro" id="IPR004358">
    <property type="entry name" value="Sig_transdc_His_kin-like_C"/>
</dbReference>
<feature type="transmembrane region" description="Helical" evidence="5">
    <location>
        <begin position="75"/>
        <end position="95"/>
    </location>
</feature>
<dbReference type="InterPro" id="IPR001789">
    <property type="entry name" value="Sig_transdc_resp-reg_receiver"/>
</dbReference>
<dbReference type="CDD" id="cd17546">
    <property type="entry name" value="REC_hyHK_CKI1_RcsC-like"/>
    <property type="match status" value="1"/>
</dbReference>
<dbReference type="AlphaFoldDB" id="A0A2S7VLA9"/>
<protein>
    <recommendedName>
        <fullName evidence="2">histidine kinase</fullName>
        <ecNumber evidence="2">2.7.13.3</ecNumber>
    </recommendedName>
</protein>
<dbReference type="PANTHER" id="PTHR43547:SF2">
    <property type="entry name" value="HYBRID SIGNAL TRANSDUCTION HISTIDINE KINASE C"/>
    <property type="match status" value="1"/>
</dbReference>
<dbReference type="SUPFAM" id="SSF47384">
    <property type="entry name" value="Homodimeric domain of signal transducing histidine kinase"/>
    <property type="match status" value="1"/>
</dbReference>
<dbReference type="InterPro" id="IPR003661">
    <property type="entry name" value="HisK_dim/P_dom"/>
</dbReference>
<dbReference type="RefSeq" id="WP_105062358.1">
    <property type="nucleotide sequence ID" value="NZ_MSCJ01000003.1"/>
</dbReference>
<keyword evidence="5" id="KW-1133">Transmembrane helix</keyword>
<evidence type="ECO:0000313" key="8">
    <source>
        <dbReference type="EMBL" id="PQJ62562.1"/>
    </source>
</evidence>
<dbReference type="SMART" id="SM00448">
    <property type="entry name" value="REC"/>
    <property type="match status" value="1"/>
</dbReference>
<dbReference type="OrthoDB" id="8573961at2"/>
<feature type="domain" description="Histidine kinase" evidence="6">
    <location>
        <begin position="189"/>
        <end position="408"/>
    </location>
</feature>
<dbReference type="EMBL" id="MSCJ01000003">
    <property type="protein sequence ID" value="PQJ62562.1"/>
    <property type="molecule type" value="Genomic_DNA"/>
</dbReference>
<sequence length="675" mass="78058">MSIKNRINNVYRYFEPNLIIIGYLGSIGFPLYFFVWHYLFPQPYENFLLRLFCGALFIPFVLKDHLPYWFLRYKAIHFIATITIGLPFFFSYMLIMNDWSIPWIMSFMAALFLSILLIYDAYIISAISIIGITLGAFFSYGFHPINSENFHWGYIAVISFSYVTGIASHYRNHIHYEDQLLFARSFSAGIAHEMRNPFSSLYSSMELMLDILRQKSDNKEGNVNELKSIIRSNMTVINNSNETINLLLSSINEHAISKNTFQEYSIVNIIKSSVDSFGYQSSKDRSLVSVNFNKDTNYFGSDILFRYVIFNLMKNAFYYKEKSNFNININIDINTNNNIIKVRDTGIGIPKNNIDAIFDDFFTHGKKNSSGLGLPFCKKVITAFGGVITCQSKLGEWTEFTILLPKIDSKSVNKLKYELMSKKRLLYIGDNNSDVFELQKNSFSHGYNFNTVSPFKLIDIPFDQVDMIIINLDSYSEHDYYFSKLQDKLALLTTKVLYLHRTPKALNLILNEKINYKLINANNIDNNFTDHICRFFFIHFNNQKNTPRSTTDTKSILLVDDNMSLRMYTGILLQRSGFHVIHAENGVNALKNLELSNVDLIMMDLEMPLMGGLEATQQIRSNKRYESHKNTPIICFSASLDEKQQQELSKVGMNGFIFKPATKEQIFASIERFIN</sequence>
<gene>
    <name evidence="8" type="ORF">BTO08_20250</name>
</gene>
<comment type="catalytic activity">
    <reaction evidence="1">
        <text>ATP + protein L-histidine = ADP + protein N-phospho-L-histidine.</text>
        <dbReference type="EC" id="2.7.13.3"/>
    </reaction>
</comment>
<dbReference type="PROSITE" id="PS50110">
    <property type="entry name" value="RESPONSE_REGULATORY"/>
    <property type="match status" value="1"/>
</dbReference>
<dbReference type="InterPro" id="IPR011006">
    <property type="entry name" value="CheY-like_superfamily"/>
</dbReference>
<comment type="caution">
    <text evidence="8">The sequence shown here is derived from an EMBL/GenBank/DDBJ whole genome shotgun (WGS) entry which is preliminary data.</text>
</comment>
<evidence type="ECO:0000256" key="5">
    <source>
        <dbReference type="SAM" id="Phobius"/>
    </source>
</evidence>
<keyword evidence="5" id="KW-0472">Membrane</keyword>
<feature type="transmembrane region" description="Helical" evidence="5">
    <location>
        <begin position="46"/>
        <end position="63"/>
    </location>
</feature>
<organism evidence="8 9">
    <name type="scientific">Photobacterium angustum</name>
    <dbReference type="NCBI Taxonomy" id="661"/>
    <lineage>
        <taxon>Bacteria</taxon>
        <taxon>Pseudomonadati</taxon>
        <taxon>Pseudomonadota</taxon>
        <taxon>Gammaproteobacteria</taxon>
        <taxon>Vibrionales</taxon>
        <taxon>Vibrionaceae</taxon>
        <taxon>Photobacterium</taxon>
    </lineage>
</organism>
<evidence type="ECO:0000313" key="9">
    <source>
        <dbReference type="Proteomes" id="UP000238730"/>
    </source>
</evidence>
<dbReference type="SUPFAM" id="SSF52172">
    <property type="entry name" value="CheY-like"/>
    <property type="match status" value="1"/>
</dbReference>
<dbReference type="SMART" id="SM00387">
    <property type="entry name" value="HATPase_c"/>
    <property type="match status" value="1"/>
</dbReference>
<dbReference type="GO" id="GO:0000155">
    <property type="term" value="F:phosphorelay sensor kinase activity"/>
    <property type="evidence" value="ECO:0007669"/>
    <property type="project" value="InterPro"/>
</dbReference>
<dbReference type="InterPro" id="IPR003594">
    <property type="entry name" value="HATPase_dom"/>
</dbReference>
<feature type="modified residue" description="4-aspartylphosphate" evidence="4">
    <location>
        <position position="604"/>
    </location>
</feature>
<keyword evidence="3 4" id="KW-0597">Phosphoprotein</keyword>
<dbReference type="SUPFAM" id="SSF55874">
    <property type="entry name" value="ATPase domain of HSP90 chaperone/DNA topoisomerase II/histidine kinase"/>
    <property type="match status" value="1"/>
</dbReference>
<feature type="transmembrane region" description="Helical" evidence="5">
    <location>
        <begin position="101"/>
        <end position="119"/>
    </location>
</feature>
<evidence type="ECO:0000259" key="7">
    <source>
        <dbReference type="PROSITE" id="PS50110"/>
    </source>
</evidence>
<dbReference type="Gene3D" id="3.40.50.2300">
    <property type="match status" value="1"/>
</dbReference>
<keyword evidence="8" id="KW-0808">Transferase</keyword>
<reference evidence="8 9" key="1">
    <citation type="submission" date="2016-12" db="EMBL/GenBank/DDBJ databases">
        <title>Diversity of luminous bacteria.</title>
        <authorList>
            <person name="Yoshizawa S."/>
            <person name="Kogure K."/>
        </authorList>
    </citation>
    <scope>NUCLEOTIDE SEQUENCE [LARGE SCALE GENOMIC DNA]</scope>
    <source>
        <strain evidence="8 9">LC1-200</strain>
    </source>
</reference>
<name>A0A2S7VLA9_PHOAN</name>
<dbReference type="Pfam" id="PF00072">
    <property type="entry name" value="Response_reg"/>
    <property type="match status" value="1"/>
</dbReference>
<evidence type="ECO:0000256" key="2">
    <source>
        <dbReference type="ARBA" id="ARBA00012438"/>
    </source>
</evidence>
<feature type="transmembrane region" description="Helical" evidence="5">
    <location>
        <begin position="20"/>
        <end position="40"/>
    </location>
</feature>
<feature type="domain" description="Response regulatory" evidence="7">
    <location>
        <begin position="555"/>
        <end position="674"/>
    </location>
</feature>
<evidence type="ECO:0000256" key="4">
    <source>
        <dbReference type="PROSITE-ProRule" id="PRU00169"/>
    </source>
</evidence>
<dbReference type="InterPro" id="IPR036890">
    <property type="entry name" value="HATPase_C_sf"/>
</dbReference>
<keyword evidence="5" id="KW-0812">Transmembrane</keyword>
<keyword evidence="8" id="KW-0418">Kinase</keyword>
<dbReference type="Gene3D" id="3.30.565.10">
    <property type="entry name" value="Histidine kinase-like ATPase, C-terminal domain"/>
    <property type="match status" value="1"/>
</dbReference>
<dbReference type="Gene3D" id="1.10.287.130">
    <property type="match status" value="1"/>
</dbReference>
<evidence type="ECO:0000259" key="6">
    <source>
        <dbReference type="PROSITE" id="PS50109"/>
    </source>
</evidence>
<dbReference type="PRINTS" id="PR00344">
    <property type="entry name" value="BCTRLSENSOR"/>
</dbReference>
<evidence type="ECO:0000256" key="1">
    <source>
        <dbReference type="ARBA" id="ARBA00000085"/>
    </source>
</evidence>
<dbReference type="InterPro" id="IPR005467">
    <property type="entry name" value="His_kinase_dom"/>
</dbReference>
<proteinExistence type="predicted"/>
<feature type="transmembrane region" description="Helical" evidence="5">
    <location>
        <begin position="126"/>
        <end position="145"/>
    </location>
</feature>
<dbReference type="EC" id="2.7.13.3" evidence="2"/>
<evidence type="ECO:0000256" key="3">
    <source>
        <dbReference type="ARBA" id="ARBA00022553"/>
    </source>
</evidence>
<accession>A0A2S7VLA9</accession>
<dbReference type="Proteomes" id="UP000238730">
    <property type="component" value="Unassembled WGS sequence"/>
</dbReference>
<dbReference type="CDD" id="cd00082">
    <property type="entry name" value="HisKA"/>
    <property type="match status" value="1"/>
</dbReference>
<dbReference type="InterPro" id="IPR036097">
    <property type="entry name" value="HisK_dim/P_sf"/>
</dbReference>